<feature type="transmembrane region" description="Helical" evidence="1">
    <location>
        <begin position="68"/>
        <end position="91"/>
    </location>
</feature>
<dbReference type="InterPro" id="IPR032508">
    <property type="entry name" value="FecR_C"/>
</dbReference>
<protein>
    <submittedName>
        <fullName evidence="4">Ferric-dicitrate binding protein FerR (Iron transport regulator)</fullName>
    </submittedName>
</protein>
<evidence type="ECO:0000259" key="3">
    <source>
        <dbReference type="Pfam" id="PF16344"/>
    </source>
</evidence>
<keyword evidence="1" id="KW-1133">Transmembrane helix</keyword>
<feature type="domain" description="Protein FecR C-terminal" evidence="3">
    <location>
        <begin position="306"/>
        <end position="372"/>
    </location>
</feature>
<keyword evidence="1" id="KW-0812">Transmembrane</keyword>
<dbReference type="Gene3D" id="3.55.50.30">
    <property type="match status" value="1"/>
</dbReference>
<organism evidence="4 5">
    <name type="scientific">Pedobacter cryoconitis</name>
    <dbReference type="NCBI Taxonomy" id="188932"/>
    <lineage>
        <taxon>Bacteria</taxon>
        <taxon>Pseudomonadati</taxon>
        <taxon>Bacteroidota</taxon>
        <taxon>Sphingobacteriia</taxon>
        <taxon>Sphingobacteriales</taxon>
        <taxon>Sphingobacteriaceae</taxon>
        <taxon>Pedobacter</taxon>
    </lineage>
</organism>
<dbReference type="PANTHER" id="PTHR30273">
    <property type="entry name" value="PERIPLASMIC SIGNAL SENSOR AND SIGMA FACTOR ACTIVATOR FECR-RELATED"/>
    <property type="match status" value="1"/>
</dbReference>
<evidence type="ECO:0000259" key="2">
    <source>
        <dbReference type="Pfam" id="PF04773"/>
    </source>
</evidence>
<dbReference type="Proteomes" id="UP000521017">
    <property type="component" value="Unassembled WGS sequence"/>
</dbReference>
<keyword evidence="1" id="KW-0472">Membrane</keyword>
<dbReference type="PANTHER" id="PTHR30273:SF2">
    <property type="entry name" value="PROTEIN FECR"/>
    <property type="match status" value="1"/>
</dbReference>
<dbReference type="Pfam" id="PF04773">
    <property type="entry name" value="FecR"/>
    <property type="match status" value="1"/>
</dbReference>
<dbReference type="GO" id="GO:0016989">
    <property type="term" value="F:sigma factor antagonist activity"/>
    <property type="evidence" value="ECO:0007669"/>
    <property type="project" value="TreeGrafter"/>
</dbReference>
<dbReference type="FunFam" id="2.60.120.1440:FF:000001">
    <property type="entry name" value="Putative anti-sigma factor"/>
    <property type="match status" value="1"/>
</dbReference>
<dbReference type="AlphaFoldDB" id="A0A7X0MIH8"/>
<accession>A0A7X0MIH8</accession>
<proteinExistence type="predicted"/>
<reference evidence="4 5" key="1">
    <citation type="submission" date="2020-08" db="EMBL/GenBank/DDBJ databases">
        <title>Genomic Encyclopedia of Type Strains, Phase IV (KMG-V): Genome sequencing to study the core and pangenomes of soil and plant-associated prokaryotes.</title>
        <authorList>
            <person name="Whitman W."/>
        </authorList>
    </citation>
    <scope>NUCLEOTIDE SEQUENCE [LARGE SCALE GENOMIC DNA]</scope>
    <source>
        <strain evidence="4 5">M2T3</strain>
    </source>
</reference>
<dbReference type="PIRSF" id="PIRSF018266">
    <property type="entry name" value="FecR"/>
    <property type="match status" value="1"/>
</dbReference>
<evidence type="ECO:0000256" key="1">
    <source>
        <dbReference type="SAM" id="Phobius"/>
    </source>
</evidence>
<sequence length="374" mass="41451">MQLKDAQDLLARYHTGEVTEEEKTLVETWYLTYQDEHAEIAYQKIEVAQKKSLASLIDGIQKKKRRKFLPLIGIAASIAFILAAGTGYLFLNKPEKHLQATLKTNPADLLPGGTKAVLTLADGQTITLDGARNGTLASQGTQKIDKTTDGQISYAGAPDLTGKEQQLQNTVTTPRGGNYQLILSDGTKVWLNAASSIKYPVAFNGVERRVELSGEAYFEVAHHKNKPFRVVSGEQTVEVLGTHFNINAYNDEDAVKTTLLVGSVKIISKYANTILKPGEQARLNNGDLQKATVDVEEETAWKSGFFSFKDASTETVMRQIARWYDVDIKYEGKIPQREFTGEISKSINAAQLQDILSFKQIHFKTRGRTIIVIP</sequence>
<dbReference type="EMBL" id="JACHCC010000002">
    <property type="protein sequence ID" value="MBB6498545.1"/>
    <property type="molecule type" value="Genomic_DNA"/>
</dbReference>
<feature type="domain" description="FecR protein" evidence="2">
    <location>
        <begin position="170"/>
        <end position="265"/>
    </location>
</feature>
<dbReference type="RefSeq" id="WP_184622779.1">
    <property type="nucleotide sequence ID" value="NZ_JACHCC010000002.1"/>
</dbReference>
<dbReference type="InterPro" id="IPR006860">
    <property type="entry name" value="FecR"/>
</dbReference>
<dbReference type="InterPro" id="IPR012373">
    <property type="entry name" value="Ferrdict_sens_TM"/>
</dbReference>
<evidence type="ECO:0000313" key="5">
    <source>
        <dbReference type="Proteomes" id="UP000521017"/>
    </source>
</evidence>
<name>A0A7X0MIH8_9SPHI</name>
<dbReference type="Gene3D" id="2.60.120.1440">
    <property type="match status" value="1"/>
</dbReference>
<gene>
    <name evidence="4" type="ORF">HDF25_000682</name>
</gene>
<comment type="caution">
    <text evidence="4">The sequence shown here is derived from an EMBL/GenBank/DDBJ whole genome shotgun (WGS) entry which is preliminary data.</text>
</comment>
<evidence type="ECO:0000313" key="4">
    <source>
        <dbReference type="EMBL" id="MBB6498545.1"/>
    </source>
</evidence>
<dbReference type="Pfam" id="PF16344">
    <property type="entry name" value="FecR_C"/>
    <property type="match status" value="1"/>
</dbReference>